<accession>W4M7Q5</accession>
<dbReference type="InterPro" id="IPR037069">
    <property type="entry name" value="AcylCoA_DH/ox_N_sf"/>
</dbReference>
<dbReference type="FunFam" id="1.20.140.10:FF:000004">
    <property type="entry name" value="Acyl-CoA dehydrogenase FadE25"/>
    <property type="match status" value="1"/>
</dbReference>
<dbReference type="Gene3D" id="1.10.540.10">
    <property type="entry name" value="Acyl-CoA dehydrogenase/oxidase, N-terminal domain"/>
    <property type="match status" value="1"/>
</dbReference>
<dbReference type="PANTHER" id="PTHR43884:SF20">
    <property type="entry name" value="ACYL-COA DEHYDROGENASE FADE28"/>
    <property type="match status" value="1"/>
</dbReference>
<evidence type="ECO:0000313" key="10">
    <source>
        <dbReference type="EMBL" id="ETX06369.1"/>
    </source>
</evidence>
<reference evidence="10 11" key="1">
    <citation type="journal article" date="2014" name="Nature">
        <title>An environmental bacterial taxon with a large and distinct metabolic repertoire.</title>
        <authorList>
            <person name="Wilson M.C."/>
            <person name="Mori T."/>
            <person name="Ruckert C."/>
            <person name="Uria A.R."/>
            <person name="Helf M.J."/>
            <person name="Takada K."/>
            <person name="Gernert C."/>
            <person name="Steffens U.A."/>
            <person name="Heycke N."/>
            <person name="Schmitt S."/>
            <person name="Rinke C."/>
            <person name="Helfrich E.J."/>
            <person name="Brachmann A.O."/>
            <person name="Gurgui C."/>
            <person name="Wakimoto T."/>
            <person name="Kracht M."/>
            <person name="Crusemann M."/>
            <person name="Hentschel U."/>
            <person name="Abe I."/>
            <person name="Matsunaga S."/>
            <person name="Kalinowski J."/>
            <person name="Takeyama H."/>
            <person name="Piel J."/>
        </authorList>
    </citation>
    <scope>NUCLEOTIDE SEQUENCE [LARGE SCALE GENOMIC DNA]</scope>
    <source>
        <strain evidence="11">TSY2</strain>
    </source>
</reference>
<dbReference type="InterPro" id="IPR036250">
    <property type="entry name" value="AcylCo_DH-like_C"/>
</dbReference>
<evidence type="ECO:0000256" key="4">
    <source>
        <dbReference type="ARBA" id="ARBA00022827"/>
    </source>
</evidence>
<evidence type="ECO:0000313" key="11">
    <source>
        <dbReference type="Proteomes" id="UP000019140"/>
    </source>
</evidence>
<keyword evidence="3 6" id="KW-0285">Flavoprotein</keyword>
<feature type="domain" description="Acyl-CoA oxidase/dehydrogenase middle" evidence="8">
    <location>
        <begin position="92"/>
        <end position="184"/>
    </location>
</feature>
<dbReference type="SUPFAM" id="SSF56645">
    <property type="entry name" value="Acyl-CoA dehydrogenase NM domain-like"/>
    <property type="match status" value="1"/>
</dbReference>
<dbReference type="CDD" id="cd00567">
    <property type="entry name" value="ACAD"/>
    <property type="match status" value="1"/>
</dbReference>
<dbReference type="Proteomes" id="UP000019140">
    <property type="component" value="Unassembled WGS sequence"/>
</dbReference>
<comment type="cofactor">
    <cofactor evidence="1 6">
        <name>FAD</name>
        <dbReference type="ChEBI" id="CHEBI:57692"/>
    </cofactor>
</comment>
<proteinExistence type="inferred from homology"/>
<evidence type="ECO:0008006" key="12">
    <source>
        <dbReference type="Google" id="ProtNLM"/>
    </source>
</evidence>
<protein>
    <recommendedName>
        <fullName evidence="12">Acyl-CoA dehydrogenase</fullName>
    </recommendedName>
</protein>
<evidence type="ECO:0000256" key="6">
    <source>
        <dbReference type="RuleBase" id="RU362125"/>
    </source>
</evidence>
<dbReference type="EMBL" id="AZHX01000714">
    <property type="protein sequence ID" value="ETX06369.1"/>
    <property type="molecule type" value="Genomic_DNA"/>
</dbReference>
<evidence type="ECO:0000256" key="5">
    <source>
        <dbReference type="ARBA" id="ARBA00023002"/>
    </source>
</evidence>
<dbReference type="Gene3D" id="2.40.110.10">
    <property type="entry name" value="Butyryl-CoA Dehydrogenase, subunit A, domain 2"/>
    <property type="match status" value="1"/>
</dbReference>
<dbReference type="Pfam" id="PF02770">
    <property type="entry name" value="Acyl-CoA_dh_M"/>
    <property type="match status" value="1"/>
</dbReference>
<gene>
    <name evidence="10" type="ORF">ETSY2_17540</name>
</gene>
<feature type="domain" description="Acyl-CoA dehydrogenase/oxidase C-terminal" evidence="7">
    <location>
        <begin position="199"/>
        <end position="344"/>
    </location>
</feature>
<keyword evidence="11" id="KW-1185">Reference proteome</keyword>
<dbReference type="InterPro" id="IPR009100">
    <property type="entry name" value="AcylCoA_DH/oxidase_NM_dom_sf"/>
</dbReference>
<dbReference type="InterPro" id="IPR013786">
    <property type="entry name" value="AcylCoA_DH/ox_N"/>
</dbReference>
<dbReference type="HOGENOM" id="CLU_018204_5_2_7"/>
<evidence type="ECO:0000256" key="3">
    <source>
        <dbReference type="ARBA" id="ARBA00022630"/>
    </source>
</evidence>
<keyword evidence="4 6" id="KW-0274">FAD</keyword>
<dbReference type="SUPFAM" id="SSF47203">
    <property type="entry name" value="Acyl-CoA dehydrogenase C-terminal domain-like"/>
    <property type="match status" value="1"/>
</dbReference>
<dbReference type="PANTHER" id="PTHR43884">
    <property type="entry name" value="ACYL-COA DEHYDROGENASE"/>
    <property type="match status" value="1"/>
</dbReference>
<sequence length="346" mass="37307">MEEDSTGYSPSLWKELTDLGWAGLMFPEEYGGAGYGFVELCVLMEECGRALLPSPFHSTVLTFGLPILLGGSDAQKQHYLPAIASGSMLGTLALTEPSASFEPSGVSVRAEARNGGYVINGTKLFVLNAHTADELLVAVRTSDDGGPEHGISLLLVPCNASGVEITALSTIASDRQYEVSFTNVEVGADALVGSLNQAWPILKQTIDRAAVAKCSEMVGIAQVAFDMSVDYAKNRVQFGWPIGTFQAIKHKCADMVIDVDGSRFITFRAAWLLNEGLEAAKEVAMAKAWTSDACRRVCAQAHQIHGGIGFTKEYDLQLYFRRAKNGEVFYGDADLHREVVAQEIGL</sequence>
<evidence type="ECO:0000259" key="9">
    <source>
        <dbReference type="Pfam" id="PF02771"/>
    </source>
</evidence>
<dbReference type="AlphaFoldDB" id="W4M7Q5"/>
<dbReference type="InterPro" id="IPR006091">
    <property type="entry name" value="Acyl-CoA_Oxase/DH_mid-dom"/>
</dbReference>
<dbReference type="InterPro" id="IPR009075">
    <property type="entry name" value="AcylCo_DH/oxidase_C"/>
</dbReference>
<dbReference type="Gene3D" id="1.20.140.10">
    <property type="entry name" value="Butyryl-CoA Dehydrogenase, subunit A, domain 3"/>
    <property type="match status" value="1"/>
</dbReference>
<feature type="domain" description="Acyl-CoA dehydrogenase/oxidase N-terminal" evidence="9">
    <location>
        <begin position="7"/>
        <end position="86"/>
    </location>
</feature>
<keyword evidence="5 6" id="KW-0560">Oxidoreductase</keyword>
<dbReference type="InterPro" id="IPR046373">
    <property type="entry name" value="Acyl-CoA_Oxase/DH_mid-dom_sf"/>
</dbReference>
<organism evidence="10 11">
    <name type="scientific">Candidatus Entotheonella gemina</name>
    <dbReference type="NCBI Taxonomy" id="1429439"/>
    <lineage>
        <taxon>Bacteria</taxon>
        <taxon>Pseudomonadati</taxon>
        <taxon>Nitrospinota/Tectimicrobiota group</taxon>
        <taxon>Candidatus Tectimicrobiota</taxon>
        <taxon>Candidatus Entotheonellia</taxon>
        <taxon>Candidatus Entotheonellales</taxon>
        <taxon>Candidatus Entotheonellaceae</taxon>
        <taxon>Candidatus Entotheonella</taxon>
    </lineage>
</organism>
<evidence type="ECO:0000256" key="2">
    <source>
        <dbReference type="ARBA" id="ARBA00009347"/>
    </source>
</evidence>
<evidence type="ECO:0000259" key="7">
    <source>
        <dbReference type="Pfam" id="PF00441"/>
    </source>
</evidence>
<evidence type="ECO:0000259" key="8">
    <source>
        <dbReference type="Pfam" id="PF02770"/>
    </source>
</evidence>
<name>W4M7Q5_9BACT</name>
<dbReference type="GO" id="GO:0050660">
    <property type="term" value="F:flavin adenine dinucleotide binding"/>
    <property type="evidence" value="ECO:0007669"/>
    <property type="project" value="InterPro"/>
</dbReference>
<evidence type="ECO:0000256" key="1">
    <source>
        <dbReference type="ARBA" id="ARBA00001974"/>
    </source>
</evidence>
<comment type="caution">
    <text evidence="10">The sequence shown here is derived from an EMBL/GenBank/DDBJ whole genome shotgun (WGS) entry which is preliminary data.</text>
</comment>
<dbReference type="GO" id="GO:0003995">
    <property type="term" value="F:acyl-CoA dehydrogenase activity"/>
    <property type="evidence" value="ECO:0007669"/>
    <property type="project" value="TreeGrafter"/>
</dbReference>
<dbReference type="Pfam" id="PF02771">
    <property type="entry name" value="Acyl-CoA_dh_N"/>
    <property type="match status" value="1"/>
</dbReference>
<dbReference type="Pfam" id="PF00441">
    <property type="entry name" value="Acyl-CoA_dh_1"/>
    <property type="match status" value="1"/>
</dbReference>
<dbReference type="PATRIC" id="fig|1429439.4.peg.2979"/>
<comment type="similarity">
    <text evidence="2 6">Belongs to the acyl-CoA dehydrogenase family.</text>
</comment>